<dbReference type="Proteomes" id="UP000789702">
    <property type="component" value="Unassembled WGS sequence"/>
</dbReference>
<proteinExistence type="predicted"/>
<keyword evidence="2" id="KW-1185">Reference proteome</keyword>
<gene>
    <name evidence="1" type="ORF">DHETER_LOCUS1692</name>
</gene>
<evidence type="ECO:0000313" key="2">
    <source>
        <dbReference type="Proteomes" id="UP000789702"/>
    </source>
</evidence>
<sequence>MIKETPLQELAKELKFLINNQLYSDLEIVCKDGVILFGSRAILAARSKVLDGMLYNGMKETHEKRVKFPNINSKAFLFVLEFIYTSSITNDSLTFEEAIEIYRAADFLQLSTLQDNIIKFIKYYANKNKQLAPNLLTEAVRSSDTLAHGVLINILIEIIAKIPLDSITFERLSIQALYCLLSARYDRKVQFLTQEYHVLRYVILHAANMNSKEAQEVFESRILKLENFKKSEVGNHDETNELNKFSSSITKQITPLLKFINWNHIDNKIIKEIIQPLKIVPEEILREAYTFKANKRLIFKDINGITTNPFKFDSASSGKQLIFNEDYSEVSSVVNKPEMMIYQSARSQYIITESGEHEWEVIIEEIGDASNCYIGICDEYCEFNTFVGNSVNAWVFNRQGTCWNNGIFSRYGSEFNVGDTITVHVDMDQRTCAFSVNGKRHPPVNWTNLPSKLYPIVSFRNSGRLRIQSHQSQVN</sequence>
<comment type="caution">
    <text evidence="1">The sequence shown here is derived from an EMBL/GenBank/DDBJ whole genome shotgun (WGS) entry which is preliminary data.</text>
</comment>
<reference evidence="1" key="1">
    <citation type="submission" date="2021-06" db="EMBL/GenBank/DDBJ databases">
        <authorList>
            <person name="Kallberg Y."/>
            <person name="Tangrot J."/>
            <person name="Rosling A."/>
        </authorList>
    </citation>
    <scope>NUCLEOTIDE SEQUENCE</scope>
    <source>
        <strain evidence="1">IL203A</strain>
    </source>
</reference>
<dbReference type="EMBL" id="CAJVPU010001082">
    <property type="protein sequence ID" value="CAG8470523.1"/>
    <property type="molecule type" value="Genomic_DNA"/>
</dbReference>
<organism evidence="1 2">
    <name type="scientific">Dentiscutata heterogama</name>
    <dbReference type="NCBI Taxonomy" id="1316150"/>
    <lineage>
        <taxon>Eukaryota</taxon>
        <taxon>Fungi</taxon>
        <taxon>Fungi incertae sedis</taxon>
        <taxon>Mucoromycota</taxon>
        <taxon>Glomeromycotina</taxon>
        <taxon>Glomeromycetes</taxon>
        <taxon>Diversisporales</taxon>
        <taxon>Gigasporaceae</taxon>
        <taxon>Dentiscutata</taxon>
    </lineage>
</organism>
<accession>A0ACA9KFA8</accession>
<protein>
    <submittedName>
        <fullName evidence="1">2501_t:CDS:1</fullName>
    </submittedName>
</protein>
<evidence type="ECO:0000313" key="1">
    <source>
        <dbReference type="EMBL" id="CAG8470523.1"/>
    </source>
</evidence>
<name>A0ACA9KFA8_9GLOM</name>